<comment type="caution">
    <text evidence="2">The sequence shown here is derived from an EMBL/GenBank/DDBJ whole genome shotgun (WGS) entry which is preliminary data.</text>
</comment>
<name>A0A9P4V1M5_9PLEO</name>
<protein>
    <submittedName>
        <fullName evidence="2">Uncharacterized protein</fullName>
    </submittedName>
</protein>
<dbReference type="AlphaFoldDB" id="A0A9P4V1M5"/>
<evidence type="ECO:0000313" key="2">
    <source>
        <dbReference type="EMBL" id="KAF2733366.1"/>
    </source>
</evidence>
<dbReference type="Proteomes" id="UP000799444">
    <property type="component" value="Unassembled WGS sequence"/>
</dbReference>
<keyword evidence="3" id="KW-1185">Reference proteome</keyword>
<reference evidence="2" key="1">
    <citation type="journal article" date="2020" name="Stud. Mycol.">
        <title>101 Dothideomycetes genomes: a test case for predicting lifestyles and emergence of pathogens.</title>
        <authorList>
            <person name="Haridas S."/>
            <person name="Albert R."/>
            <person name="Binder M."/>
            <person name="Bloem J."/>
            <person name="Labutti K."/>
            <person name="Salamov A."/>
            <person name="Andreopoulos B."/>
            <person name="Baker S."/>
            <person name="Barry K."/>
            <person name="Bills G."/>
            <person name="Bluhm B."/>
            <person name="Cannon C."/>
            <person name="Castanera R."/>
            <person name="Culley D."/>
            <person name="Daum C."/>
            <person name="Ezra D."/>
            <person name="Gonzalez J."/>
            <person name="Henrissat B."/>
            <person name="Kuo A."/>
            <person name="Liang C."/>
            <person name="Lipzen A."/>
            <person name="Lutzoni F."/>
            <person name="Magnuson J."/>
            <person name="Mondo S."/>
            <person name="Nolan M."/>
            <person name="Ohm R."/>
            <person name="Pangilinan J."/>
            <person name="Park H.-J."/>
            <person name="Ramirez L."/>
            <person name="Alfaro M."/>
            <person name="Sun H."/>
            <person name="Tritt A."/>
            <person name="Yoshinaga Y."/>
            <person name="Zwiers L.-H."/>
            <person name="Turgeon B."/>
            <person name="Goodwin S."/>
            <person name="Spatafora J."/>
            <person name="Crous P."/>
            <person name="Grigoriev I."/>
        </authorList>
    </citation>
    <scope>NUCLEOTIDE SEQUENCE</scope>
    <source>
        <strain evidence="2">CBS 125425</strain>
    </source>
</reference>
<keyword evidence="1" id="KW-0812">Transmembrane</keyword>
<accession>A0A9P4V1M5</accession>
<feature type="transmembrane region" description="Helical" evidence="1">
    <location>
        <begin position="16"/>
        <end position="34"/>
    </location>
</feature>
<evidence type="ECO:0000256" key="1">
    <source>
        <dbReference type="SAM" id="Phobius"/>
    </source>
</evidence>
<gene>
    <name evidence="2" type="ORF">EJ04DRAFT_273409</name>
</gene>
<sequence length="78" mass="8711">MALIGKGEGCWRAVDALLGCTIALSTASFVRACVRSIMRTVTMRCNMVQSWWKCMLWRAVGAECEEARKAGWGRRQKG</sequence>
<proteinExistence type="predicted"/>
<organism evidence="2 3">
    <name type="scientific">Polyplosphaeria fusca</name>
    <dbReference type="NCBI Taxonomy" id="682080"/>
    <lineage>
        <taxon>Eukaryota</taxon>
        <taxon>Fungi</taxon>
        <taxon>Dikarya</taxon>
        <taxon>Ascomycota</taxon>
        <taxon>Pezizomycotina</taxon>
        <taxon>Dothideomycetes</taxon>
        <taxon>Pleosporomycetidae</taxon>
        <taxon>Pleosporales</taxon>
        <taxon>Tetraplosphaeriaceae</taxon>
        <taxon>Polyplosphaeria</taxon>
    </lineage>
</organism>
<evidence type="ECO:0000313" key="3">
    <source>
        <dbReference type="Proteomes" id="UP000799444"/>
    </source>
</evidence>
<keyword evidence="1" id="KW-1133">Transmembrane helix</keyword>
<dbReference type="EMBL" id="ML996162">
    <property type="protein sequence ID" value="KAF2733366.1"/>
    <property type="molecule type" value="Genomic_DNA"/>
</dbReference>
<keyword evidence="1" id="KW-0472">Membrane</keyword>